<feature type="region of interest" description="Disordered" evidence="3">
    <location>
        <begin position="207"/>
        <end position="243"/>
    </location>
</feature>
<feature type="region of interest" description="Disordered" evidence="3">
    <location>
        <begin position="337"/>
        <end position="384"/>
    </location>
</feature>
<dbReference type="InterPro" id="IPR008271">
    <property type="entry name" value="Ser/Thr_kinase_AS"/>
</dbReference>
<feature type="region of interest" description="Disordered" evidence="3">
    <location>
        <begin position="440"/>
        <end position="467"/>
    </location>
</feature>
<reference evidence="5 6" key="2">
    <citation type="submission" date="2018-11" db="EMBL/GenBank/DDBJ databases">
        <authorList>
            <consortium name="Pathogen Informatics"/>
        </authorList>
    </citation>
    <scope>NUCLEOTIDE SEQUENCE [LARGE SCALE GENOMIC DNA]</scope>
</reference>
<evidence type="ECO:0000256" key="3">
    <source>
        <dbReference type="SAM" id="MobiDB-lite"/>
    </source>
</evidence>
<keyword evidence="6" id="KW-1185">Reference proteome</keyword>
<evidence type="ECO:0000313" key="6">
    <source>
        <dbReference type="Proteomes" id="UP000278807"/>
    </source>
</evidence>
<keyword evidence="2" id="KW-0067">ATP-binding</keyword>
<dbReference type="EMBL" id="UZAE01013608">
    <property type="protein sequence ID" value="VDO10582.1"/>
    <property type="molecule type" value="Genomic_DNA"/>
</dbReference>
<dbReference type="SMART" id="SM00220">
    <property type="entry name" value="S_TKc"/>
    <property type="match status" value="1"/>
</dbReference>
<dbReference type="Gene3D" id="1.10.510.10">
    <property type="entry name" value="Transferase(Phosphotransferase) domain 1"/>
    <property type="match status" value="1"/>
</dbReference>
<dbReference type="FunFam" id="1.10.510.10:FF:000685">
    <property type="entry name" value="Serine/threonine-protein kinase dyf-5"/>
    <property type="match status" value="1"/>
</dbReference>
<sequence>MVRMARTKLLSEHSVRKITRQILSGLAYMHQKGFFHRDLKPENVLCSGFGSVKLADFGLVREIRAQPPFTDYVSTRWYRAPEILLRSVNYNSPVDLFALGCMMAELFTLRPLFPGQTEIDMLFKITGVLGTPSQQDWPEGYKLASAMNFKFPICKPAPLCDVIPNVSAPALHLINELIAWNPKKRPTARAALRSKFMSIQDLTVVGSSNSETGNTSSSISDNSVGDKVKKDAEENKSHSHLSLPSLKPILTNITHENLDASQNSSFSLNISNECGLPDNLRNDRKTEDFINAASSSNPITNDITTHQNLNETPKSPKEINLTNDHNLSTSLYNMREFKTNNEPSPRGLKPKAKENSQGGFPTYSRLSSRQRAHRLDKRKKSFGDNHDSVKALLHARTVNSNRQLKPICKVNMADVLDRELLSGLTKSSLFKQPKMIRYNHLPPLQPSSIQNQSKANQHRSRDCSHKQ</sequence>
<evidence type="ECO:0000256" key="1">
    <source>
        <dbReference type="ARBA" id="ARBA00022741"/>
    </source>
</evidence>
<protein>
    <submittedName>
        <fullName evidence="7">Protein kinase domain-containing protein</fullName>
    </submittedName>
</protein>
<feature type="compositionally biased region" description="Polar residues" evidence="3">
    <location>
        <begin position="355"/>
        <end position="367"/>
    </location>
</feature>
<feature type="domain" description="Protein kinase" evidence="4">
    <location>
        <begin position="1"/>
        <end position="197"/>
    </location>
</feature>
<feature type="region of interest" description="Disordered" evidence="3">
    <location>
        <begin position="293"/>
        <end position="323"/>
    </location>
</feature>
<name>A0A0R3TUQ3_RODNA</name>
<evidence type="ECO:0000259" key="4">
    <source>
        <dbReference type="PROSITE" id="PS50011"/>
    </source>
</evidence>
<accession>A0A0R3TUQ3</accession>
<dbReference type="PROSITE" id="PS50011">
    <property type="entry name" value="PROTEIN_KINASE_DOM"/>
    <property type="match status" value="1"/>
</dbReference>
<dbReference type="OrthoDB" id="2158884at2759"/>
<dbReference type="GO" id="GO:0004672">
    <property type="term" value="F:protein kinase activity"/>
    <property type="evidence" value="ECO:0007669"/>
    <property type="project" value="InterPro"/>
</dbReference>
<feature type="compositionally biased region" description="Basic residues" evidence="3">
    <location>
        <begin position="368"/>
        <end position="380"/>
    </location>
</feature>
<dbReference type="Pfam" id="PF00069">
    <property type="entry name" value="Pkinase"/>
    <property type="match status" value="1"/>
</dbReference>
<feature type="compositionally biased region" description="Basic and acidic residues" evidence="3">
    <location>
        <begin position="224"/>
        <end position="237"/>
    </location>
</feature>
<feature type="compositionally biased region" description="Polar residues" evidence="3">
    <location>
        <begin position="293"/>
        <end position="313"/>
    </location>
</feature>
<dbReference type="STRING" id="102285.A0A0R3TUQ3"/>
<proteinExistence type="predicted"/>
<dbReference type="InterPro" id="IPR050117">
    <property type="entry name" value="MAPK"/>
</dbReference>
<feature type="compositionally biased region" description="Low complexity" evidence="3">
    <location>
        <begin position="207"/>
        <end position="220"/>
    </location>
</feature>
<keyword evidence="1" id="KW-0547">Nucleotide-binding</keyword>
<dbReference type="PROSITE" id="PS00108">
    <property type="entry name" value="PROTEIN_KINASE_ST"/>
    <property type="match status" value="1"/>
</dbReference>
<gene>
    <name evidence="5" type="ORF">HNAJ_LOCUS11495</name>
</gene>
<dbReference type="SUPFAM" id="SSF56112">
    <property type="entry name" value="Protein kinase-like (PK-like)"/>
    <property type="match status" value="1"/>
</dbReference>
<evidence type="ECO:0000313" key="5">
    <source>
        <dbReference type="EMBL" id="VDO10582.1"/>
    </source>
</evidence>
<evidence type="ECO:0000256" key="2">
    <source>
        <dbReference type="ARBA" id="ARBA00022840"/>
    </source>
</evidence>
<organism evidence="7">
    <name type="scientific">Rodentolepis nana</name>
    <name type="common">Dwarf tapeworm</name>
    <name type="synonym">Hymenolepis nana</name>
    <dbReference type="NCBI Taxonomy" id="102285"/>
    <lineage>
        <taxon>Eukaryota</taxon>
        <taxon>Metazoa</taxon>
        <taxon>Spiralia</taxon>
        <taxon>Lophotrochozoa</taxon>
        <taxon>Platyhelminthes</taxon>
        <taxon>Cestoda</taxon>
        <taxon>Eucestoda</taxon>
        <taxon>Cyclophyllidea</taxon>
        <taxon>Hymenolepididae</taxon>
        <taxon>Rodentolepis</taxon>
    </lineage>
</organism>
<feature type="compositionally biased region" description="Polar residues" evidence="3">
    <location>
        <begin position="446"/>
        <end position="455"/>
    </location>
</feature>
<reference evidence="7" key="1">
    <citation type="submission" date="2017-02" db="UniProtKB">
        <authorList>
            <consortium name="WormBaseParasite"/>
        </authorList>
    </citation>
    <scope>IDENTIFICATION</scope>
</reference>
<dbReference type="InterPro" id="IPR000719">
    <property type="entry name" value="Prot_kinase_dom"/>
</dbReference>
<dbReference type="PANTHER" id="PTHR24055">
    <property type="entry name" value="MITOGEN-ACTIVATED PROTEIN KINASE"/>
    <property type="match status" value="1"/>
</dbReference>
<dbReference type="Proteomes" id="UP000278807">
    <property type="component" value="Unassembled WGS sequence"/>
</dbReference>
<evidence type="ECO:0000313" key="7">
    <source>
        <dbReference type="WBParaSite" id="HNAJ_0001150501-mRNA-1"/>
    </source>
</evidence>
<dbReference type="InterPro" id="IPR011009">
    <property type="entry name" value="Kinase-like_dom_sf"/>
</dbReference>
<dbReference type="WBParaSite" id="HNAJ_0001150501-mRNA-1">
    <property type="protein sequence ID" value="HNAJ_0001150501-mRNA-1"/>
    <property type="gene ID" value="HNAJ_0001150501"/>
</dbReference>
<dbReference type="AlphaFoldDB" id="A0A0R3TUQ3"/>
<dbReference type="GO" id="GO:0005524">
    <property type="term" value="F:ATP binding"/>
    <property type="evidence" value="ECO:0007669"/>
    <property type="project" value="UniProtKB-KW"/>
</dbReference>